<evidence type="ECO:0000313" key="8">
    <source>
        <dbReference type="Proteomes" id="UP000623608"/>
    </source>
</evidence>
<comment type="subcellular location">
    <subcellularLocation>
        <location evidence="6">Cell membrane</location>
        <topology evidence="6">Multi-pass membrane protein</topology>
    </subcellularLocation>
    <subcellularLocation>
        <location evidence="1">Membrane</location>
        <topology evidence="1">Multi-pass membrane protein</topology>
    </subcellularLocation>
</comment>
<evidence type="ECO:0000313" key="7">
    <source>
        <dbReference type="EMBL" id="GIF25977.1"/>
    </source>
</evidence>
<evidence type="ECO:0000256" key="4">
    <source>
        <dbReference type="ARBA" id="ARBA00022989"/>
    </source>
</evidence>
<evidence type="ECO:0000256" key="6">
    <source>
        <dbReference type="RuleBase" id="RU363041"/>
    </source>
</evidence>
<dbReference type="RefSeq" id="WP_203813776.1">
    <property type="nucleotide sequence ID" value="NZ_BOMY01000055.1"/>
</dbReference>
<protein>
    <recommendedName>
        <fullName evidence="6">Probable membrane transporter protein</fullName>
    </recommendedName>
</protein>
<sequence length="255" mass="25702">MNSVVAGFLAGLVISVVTSPVGVSGAVFLLPVQLSVLHVPSPAVTPTNLLFNVVSGPGALARYRRNGQFGGPLVRLLIAGTLPGVILGAVIRVFFIPGPQVFRVVAGAVLLPLGVWLCARALRPGESDRPALSRRVVLGLSVATGAVGGVYGIGGGSILGPLLAGRGIPMAQLAPAALAATFVTSLVGAGTYGVLALTTAGDIAPHWVLGLSCGVGGLVGGYLGARLQPYLPERKLRLLLGVLAMGVAVLYLLRA</sequence>
<accession>A0A919NZ51</accession>
<dbReference type="PANTHER" id="PTHR43701:SF2">
    <property type="entry name" value="MEMBRANE TRANSPORTER PROTEIN YJNA-RELATED"/>
    <property type="match status" value="1"/>
</dbReference>
<proteinExistence type="inferred from homology"/>
<feature type="transmembrane region" description="Helical" evidence="6">
    <location>
        <begin position="236"/>
        <end position="253"/>
    </location>
</feature>
<feature type="transmembrane region" description="Helical" evidence="6">
    <location>
        <begin position="41"/>
        <end position="61"/>
    </location>
</feature>
<keyword evidence="4 6" id="KW-1133">Transmembrane helix</keyword>
<feature type="transmembrane region" description="Helical" evidence="6">
    <location>
        <begin position="101"/>
        <end position="122"/>
    </location>
</feature>
<evidence type="ECO:0000256" key="2">
    <source>
        <dbReference type="ARBA" id="ARBA00009142"/>
    </source>
</evidence>
<evidence type="ECO:0000256" key="5">
    <source>
        <dbReference type="ARBA" id="ARBA00023136"/>
    </source>
</evidence>
<feature type="transmembrane region" description="Helical" evidence="6">
    <location>
        <begin position="134"/>
        <end position="153"/>
    </location>
</feature>
<evidence type="ECO:0000256" key="3">
    <source>
        <dbReference type="ARBA" id="ARBA00022692"/>
    </source>
</evidence>
<evidence type="ECO:0000256" key="1">
    <source>
        <dbReference type="ARBA" id="ARBA00004141"/>
    </source>
</evidence>
<dbReference type="EMBL" id="BOMY01000055">
    <property type="protein sequence ID" value="GIF25977.1"/>
    <property type="molecule type" value="Genomic_DNA"/>
</dbReference>
<gene>
    <name evidence="7" type="ORF">Ate02nite_87070</name>
</gene>
<dbReference type="AlphaFoldDB" id="A0A919NZ51"/>
<dbReference type="PANTHER" id="PTHR43701">
    <property type="entry name" value="MEMBRANE TRANSPORTER PROTEIN MJ0441-RELATED"/>
    <property type="match status" value="1"/>
</dbReference>
<feature type="transmembrane region" description="Helical" evidence="6">
    <location>
        <begin position="173"/>
        <end position="195"/>
    </location>
</feature>
<feature type="transmembrane region" description="Helical" evidence="6">
    <location>
        <begin position="207"/>
        <end position="224"/>
    </location>
</feature>
<keyword evidence="3 6" id="KW-0812">Transmembrane</keyword>
<keyword evidence="6" id="KW-1003">Cell membrane</keyword>
<keyword evidence="8" id="KW-1185">Reference proteome</keyword>
<dbReference type="Pfam" id="PF01925">
    <property type="entry name" value="TauE"/>
    <property type="match status" value="1"/>
</dbReference>
<dbReference type="InterPro" id="IPR051598">
    <property type="entry name" value="TSUP/Inactive_protease-like"/>
</dbReference>
<dbReference type="InterPro" id="IPR002781">
    <property type="entry name" value="TM_pro_TauE-like"/>
</dbReference>
<dbReference type="Proteomes" id="UP000623608">
    <property type="component" value="Unassembled WGS sequence"/>
</dbReference>
<name>A0A919NZ51_9ACTN</name>
<feature type="transmembrane region" description="Helical" evidence="6">
    <location>
        <begin position="73"/>
        <end position="95"/>
    </location>
</feature>
<reference evidence="7" key="1">
    <citation type="submission" date="2021-01" db="EMBL/GenBank/DDBJ databases">
        <title>Whole genome shotgun sequence of Actinoplanes tereljensis NBRC 105297.</title>
        <authorList>
            <person name="Komaki H."/>
            <person name="Tamura T."/>
        </authorList>
    </citation>
    <scope>NUCLEOTIDE SEQUENCE</scope>
    <source>
        <strain evidence="7">NBRC 105297</strain>
    </source>
</reference>
<comment type="similarity">
    <text evidence="2 6">Belongs to the 4-toluene sulfonate uptake permease (TSUP) (TC 2.A.102) family.</text>
</comment>
<keyword evidence="5 6" id="KW-0472">Membrane</keyword>
<comment type="caution">
    <text evidence="7">The sequence shown here is derived from an EMBL/GenBank/DDBJ whole genome shotgun (WGS) entry which is preliminary data.</text>
</comment>
<organism evidence="7 8">
    <name type="scientific">Paractinoplanes tereljensis</name>
    <dbReference type="NCBI Taxonomy" id="571912"/>
    <lineage>
        <taxon>Bacteria</taxon>
        <taxon>Bacillati</taxon>
        <taxon>Actinomycetota</taxon>
        <taxon>Actinomycetes</taxon>
        <taxon>Micromonosporales</taxon>
        <taxon>Micromonosporaceae</taxon>
        <taxon>Paractinoplanes</taxon>
    </lineage>
</organism>
<dbReference type="GO" id="GO:0005886">
    <property type="term" value="C:plasma membrane"/>
    <property type="evidence" value="ECO:0007669"/>
    <property type="project" value="UniProtKB-SubCell"/>
</dbReference>